<organism evidence="2 3">
    <name type="scientific">Morus notabilis</name>
    <dbReference type="NCBI Taxonomy" id="981085"/>
    <lineage>
        <taxon>Eukaryota</taxon>
        <taxon>Viridiplantae</taxon>
        <taxon>Streptophyta</taxon>
        <taxon>Embryophyta</taxon>
        <taxon>Tracheophyta</taxon>
        <taxon>Spermatophyta</taxon>
        <taxon>Magnoliopsida</taxon>
        <taxon>eudicotyledons</taxon>
        <taxon>Gunneridae</taxon>
        <taxon>Pentapetalae</taxon>
        <taxon>rosids</taxon>
        <taxon>fabids</taxon>
        <taxon>Rosales</taxon>
        <taxon>Moraceae</taxon>
        <taxon>Moreae</taxon>
        <taxon>Morus</taxon>
    </lineage>
</organism>
<evidence type="ECO:0000313" key="2">
    <source>
        <dbReference type="EMBL" id="EXC23139.1"/>
    </source>
</evidence>
<feature type="chain" id="PRO_5004929284" evidence="1">
    <location>
        <begin position="25"/>
        <end position="83"/>
    </location>
</feature>
<keyword evidence="3" id="KW-1185">Reference proteome</keyword>
<name>W9SRQ1_9ROSA</name>
<protein>
    <submittedName>
        <fullName evidence="2">Uncharacterized protein</fullName>
    </submittedName>
</protein>
<gene>
    <name evidence="2" type="ORF">L484_018270</name>
</gene>
<feature type="signal peptide" evidence="1">
    <location>
        <begin position="1"/>
        <end position="24"/>
    </location>
</feature>
<evidence type="ECO:0000256" key="1">
    <source>
        <dbReference type="SAM" id="SignalP"/>
    </source>
</evidence>
<reference evidence="3" key="1">
    <citation type="submission" date="2013-01" db="EMBL/GenBank/DDBJ databases">
        <title>Draft Genome Sequence of a Mulberry Tree, Morus notabilis C.K. Schneid.</title>
        <authorList>
            <person name="He N."/>
            <person name="Zhao S."/>
        </authorList>
    </citation>
    <scope>NUCLEOTIDE SEQUENCE</scope>
</reference>
<sequence>MKAFSILISILLATLLLSSSSIQARELAAAEDGPISRKALNPNQTVYCGRNFLYHYQPCIPAKPKKLKNETCTKYNRRPGGGV</sequence>
<dbReference type="Proteomes" id="UP000030645">
    <property type="component" value="Unassembled WGS sequence"/>
</dbReference>
<dbReference type="AlphaFoldDB" id="W9SRQ1"/>
<accession>W9SRQ1</accession>
<proteinExistence type="predicted"/>
<dbReference type="EMBL" id="KE345991">
    <property type="protein sequence ID" value="EXC23139.1"/>
    <property type="molecule type" value="Genomic_DNA"/>
</dbReference>
<keyword evidence="1" id="KW-0732">Signal</keyword>
<evidence type="ECO:0000313" key="3">
    <source>
        <dbReference type="Proteomes" id="UP000030645"/>
    </source>
</evidence>